<dbReference type="RefSeq" id="WP_130476724.1">
    <property type="nucleotide sequence ID" value="NZ_SFCC01000009.1"/>
</dbReference>
<keyword evidence="2" id="KW-0732">Signal</keyword>
<feature type="region of interest" description="Disordered" evidence="1">
    <location>
        <begin position="826"/>
        <end position="845"/>
    </location>
</feature>
<feature type="compositionally biased region" description="Low complexity" evidence="1">
    <location>
        <begin position="60"/>
        <end position="71"/>
    </location>
</feature>
<dbReference type="NCBIfam" id="TIGR01643">
    <property type="entry name" value="YD_repeat_2x"/>
    <property type="match status" value="2"/>
</dbReference>
<gene>
    <name evidence="3" type="ORF">EWH70_18630</name>
</gene>
<feature type="region of interest" description="Disordered" evidence="1">
    <location>
        <begin position="1543"/>
        <end position="1572"/>
    </location>
</feature>
<dbReference type="EMBL" id="SFCC01000009">
    <property type="protein sequence ID" value="RZQ62296.1"/>
    <property type="molecule type" value="Genomic_DNA"/>
</dbReference>
<comment type="caution">
    <text evidence="3">The sequence shown here is derived from an EMBL/GenBank/DDBJ whole genome shotgun (WGS) entry which is preliminary data.</text>
</comment>
<dbReference type="PANTHER" id="PTHR32305:SF17">
    <property type="entry name" value="TRNA NUCLEASE WAPA"/>
    <property type="match status" value="1"/>
</dbReference>
<feature type="signal peptide" evidence="2">
    <location>
        <begin position="1"/>
        <end position="27"/>
    </location>
</feature>
<evidence type="ECO:0000313" key="4">
    <source>
        <dbReference type="Proteomes" id="UP000292003"/>
    </source>
</evidence>
<evidence type="ECO:0008006" key="5">
    <source>
        <dbReference type="Google" id="ProtNLM"/>
    </source>
</evidence>
<feature type="compositionally biased region" description="Basic residues" evidence="1">
    <location>
        <begin position="1670"/>
        <end position="1680"/>
    </location>
</feature>
<proteinExistence type="predicted"/>
<name>A0A4Q7J661_9PSEU</name>
<keyword evidence="4" id="KW-1185">Reference proteome</keyword>
<feature type="region of interest" description="Disordered" evidence="1">
    <location>
        <begin position="29"/>
        <end position="79"/>
    </location>
</feature>
<dbReference type="InterPro" id="IPR006530">
    <property type="entry name" value="YD"/>
</dbReference>
<feature type="compositionally biased region" description="Gly residues" evidence="1">
    <location>
        <begin position="1554"/>
        <end position="1565"/>
    </location>
</feature>
<sequence length="1858" mass="200846">MSRFRRALATALAAAVLAPVCPAVAVAAAPAPPQPSRPQEEKSVPVRQVPATPWKPPALPATAVAATGPAPEGSASDYKATPLADTGEWKVSANSGGFSWTYPMRVPPVPGGLQPDLTLRYSSGSVDGRVAARNNQPSWVGEGWDVWPGYVARTYKSCYDDIPDQYKRTGDQCWAGDDQVALTVGGRASELVRIDADTWRLADDDGSRVQRLVNPGLGNGDNDGEHWKLTTTDGTQYFYGSRPQADSTWTAPVFGNDPGEPCHNADFARAWCDQAWRWNLDRVVDTDGNEIRYGYRKETNNYGINLAKGKEDYVRGGSPAVAEYGLREGGGPVARVRFEVADRCAPGTDCAQRTPQSYPDVPWDQNCAEATCPRKYAPTFWSSKRLSEVVTEVSKDGKAFTPVDSWKLDHTYLAQGDDPSQGALWLRQIVHTGLAGESPVATPPVTFDAIPLANRVNAGSDGLPPLVKHRLYAIHNETGGVININYLAPECTADALPKQEDNRLRCFPVYWAKDQGQLVRDWFHKYVVGSVVEVDQVGGAPAKVTSYEYPAAGGAWAYQDNPYVPAERRTWSQWRGFERTVVRTGTPGDPGVRRTATEYRFHRGMHGDRAGPAGGTKPAKTTDIAGGTVEDSPGLQGFLREEAVLDGTTGAVVSAKLHDAWRRQTAAHGSRVAYVVRGERTVERTAVAGGFRRSETVTRYDDAGFATSVEDRGDLAVADDDTCTRTWYTRDEARNLLAPVSREQKVRGTCAADPVLPRDAVSDQRTAYDGLAWGTRPTRGNATLTQKAERYEGTTPLYADMSATGYDDHGRVIRTTDALGKVTTTAFEPPAGLPRSSTVTNPLGHTTRTDLRQEWNTPERITDVNGKVTTLAHDALGRLAAVWKPGFQPGDGPAERYRYELRRDGASAVVTETYQPAGNYLTRYELVDGLGRPRQTQAPAWGGGRILTDTRYDSRGLVVKSNPAYYNAGAAGRDLVAAADAEVPSQTVTEYDGAGRTTAEIVKSYGQEQWRTTTSHHGDHTVVTPPRGGTVVETHTDVRGRTTELRQPRPGGTDRTVYRHHANGQLESMTDAAGNTLRYAYDLLGNRIELHDPDKGSSTMTYDRAGRLRTRTDARGTTLTYEHDDLGRKTALKHGDTLLAQWRYDTVPGAKGQLGESIRHTPDGAYTKAVTRYDDGYRPTETVTTIPPSELARDVAGTYRFERKFRPDGSPSYLSLPVYGNLDAEVLQYEYDQFGKVRKIASASGQYLTAMQYTRYGEPAQTQQGPGGARMWQTSYYDVVTRRAQRTIAEREKAGALLADDTTYGYDPAGNVTMIASTSPEGQDTRCFGYDHLRRNTEVWTATDSCRGGPGTAIGGVAPQWTSYTYDAIGNRRTENRHGLGGAADTVRTYAYPEPGQQRPHAVRSVTTAGSSTVEQYGYTPTGATDTQPGPGGAQNLDWDAEDLLVAVTTGDRTTRHVYDAEGNRLVTKDPAGTTLHLPQGQLRYDNAARTKSATRYYRDGDRDLAVRSGGAVHHLVTDLHGTATVAVDAVSLAAQRRRLDSFGEPRQPVPAGFPGGKGFVGGTQDGSSGLTRVGERDYVPGTGRFVSVDPLVNVTDPQSFNGFAYSGNNPATMNDRTGLAYCDVNVCPGDPGYVPGKPRNCYDNGANSPNGCPNGQSQTPGKYSGKGKAPVRPKSKHAPKCQPGSPYCDERPPRPKCGEEYLVCVKDWPKTGPSMLLCGGAWALVAVFYFGGTGCVGVDRNGFGWVTNGKGSAGMGFGAGVSAAAKVSKSSIGEASDGYGVDYNVRGVGGTVGLSGSNLLPSSISVSTGASFKAGITPKGAIDDGTRSGYFYEFRDLSITKKEFLDAWKDVVSCNCD</sequence>
<dbReference type="OrthoDB" id="291011at2"/>
<dbReference type="InterPro" id="IPR022385">
    <property type="entry name" value="Rhs_assc_core"/>
</dbReference>
<organism evidence="3 4">
    <name type="scientific">Amycolatopsis suaedae</name>
    <dbReference type="NCBI Taxonomy" id="2510978"/>
    <lineage>
        <taxon>Bacteria</taxon>
        <taxon>Bacillati</taxon>
        <taxon>Actinomycetota</taxon>
        <taxon>Actinomycetes</taxon>
        <taxon>Pseudonocardiales</taxon>
        <taxon>Pseudonocardiaceae</taxon>
        <taxon>Amycolatopsis</taxon>
    </lineage>
</organism>
<feature type="region of interest" description="Disordered" evidence="1">
    <location>
        <begin position="1649"/>
        <end position="1692"/>
    </location>
</feature>
<dbReference type="Proteomes" id="UP000292003">
    <property type="component" value="Unassembled WGS sequence"/>
</dbReference>
<dbReference type="InterPro" id="IPR050708">
    <property type="entry name" value="T6SS_VgrG/RHS"/>
</dbReference>
<feature type="chain" id="PRO_5020697400" description="Type IV secretion protein Rhs" evidence="2">
    <location>
        <begin position="28"/>
        <end position="1858"/>
    </location>
</feature>
<dbReference type="InterPro" id="IPR031325">
    <property type="entry name" value="RHS_repeat"/>
</dbReference>
<dbReference type="Pfam" id="PF05593">
    <property type="entry name" value="RHS_repeat"/>
    <property type="match status" value="2"/>
</dbReference>
<reference evidence="3 4" key="1">
    <citation type="submission" date="2019-02" db="EMBL/GenBank/DDBJ databases">
        <title>Draft genome sequence of Amycolatopsis sp. 8-3EHSu isolated from roots of Suaeda maritima.</title>
        <authorList>
            <person name="Duangmal K."/>
            <person name="Chantavorakit T."/>
        </authorList>
    </citation>
    <scope>NUCLEOTIDE SEQUENCE [LARGE SCALE GENOMIC DNA]</scope>
    <source>
        <strain evidence="3 4">8-3EHSu</strain>
    </source>
</reference>
<accession>A0A4Q7J661</accession>
<dbReference type="NCBIfam" id="TIGR03696">
    <property type="entry name" value="Rhs_assc_core"/>
    <property type="match status" value="1"/>
</dbReference>
<evidence type="ECO:0000256" key="1">
    <source>
        <dbReference type="SAM" id="MobiDB-lite"/>
    </source>
</evidence>
<evidence type="ECO:0000313" key="3">
    <source>
        <dbReference type="EMBL" id="RZQ62296.1"/>
    </source>
</evidence>
<dbReference type="Gene3D" id="2.180.10.10">
    <property type="entry name" value="RHS repeat-associated core"/>
    <property type="match status" value="2"/>
</dbReference>
<feature type="compositionally biased region" description="Polar residues" evidence="1">
    <location>
        <begin position="835"/>
        <end position="845"/>
    </location>
</feature>
<feature type="compositionally biased region" description="Polar residues" evidence="1">
    <location>
        <begin position="1649"/>
        <end position="1662"/>
    </location>
</feature>
<dbReference type="PANTHER" id="PTHR32305">
    <property type="match status" value="1"/>
</dbReference>
<evidence type="ECO:0000256" key="2">
    <source>
        <dbReference type="SAM" id="SignalP"/>
    </source>
</evidence>
<protein>
    <recommendedName>
        <fullName evidence="5">Type IV secretion protein Rhs</fullName>
    </recommendedName>
</protein>